<comment type="caution">
    <text evidence="2">The sequence shown here is derived from an EMBL/GenBank/DDBJ whole genome shotgun (WGS) entry which is preliminary data.</text>
</comment>
<keyword evidence="3" id="KW-1185">Reference proteome</keyword>
<accession>A0ABQ5HBP3</accession>
<protein>
    <submittedName>
        <fullName evidence="2">Uncharacterized protein</fullName>
    </submittedName>
</protein>
<dbReference type="EMBL" id="BQNB010019384">
    <property type="protein sequence ID" value="GJT84735.1"/>
    <property type="molecule type" value="Genomic_DNA"/>
</dbReference>
<proteinExistence type="predicted"/>
<evidence type="ECO:0000313" key="2">
    <source>
        <dbReference type="EMBL" id="GJT84735.1"/>
    </source>
</evidence>
<feature type="region of interest" description="Disordered" evidence="1">
    <location>
        <begin position="1"/>
        <end position="79"/>
    </location>
</feature>
<evidence type="ECO:0000313" key="3">
    <source>
        <dbReference type="Proteomes" id="UP001151760"/>
    </source>
</evidence>
<feature type="compositionally biased region" description="Basic and acidic residues" evidence="1">
    <location>
        <begin position="49"/>
        <end position="63"/>
    </location>
</feature>
<sequence>MRRVGKGSAIPTGPYHTPTIIQSSTQPQKTQKPKKPKRNDTQVPQSSDPTEHVTDKAVHKELGDSLVRAATTASSLEAE</sequence>
<evidence type="ECO:0000256" key="1">
    <source>
        <dbReference type="SAM" id="MobiDB-lite"/>
    </source>
</evidence>
<reference evidence="2" key="2">
    <citation type="submission" date="2022-01" db="EMBL/GenBank/DDBJ databases">
        <authorList>
            <person name="Yamashiro T."/>
            <person name="Shiraishi A."/>
            <person name="Satake H."/>
            <person name="Nakayama K."/>
        </authorList>
    </citation>
    <scope>NUCLEOTIDE SEQUENCE</scope>
</reference>
<dbReference type="Proteomes" id="UP001151760">
    <property type="component" value="Unassembled WGS sequence"/>
</dbReference>
<reference evidence="2" key="1">
    <citation type="journal article" date="2022" name="Int. J. Mol. Sci.">
        <title>Draft Genome of Tanacetum Coccineum: Genomic Comparison of Closely Related Tanacetum-Family Plants.</title>
        <authorList>
            <person name="Yamashiro T."/>
            <person name="Shiraishi A."/>
            <person name="Nakayama K."/>
            <person name="Satake H."/>
        </authorList>
    </citation>
    <scope>NUCLEOTIDE SEQUENCE</scope>
</reference>
<gene>
    <name evidence="2" type="ORF">Tco_1066452</name>
</gene>
<name>A0ABQ5HBP3_9ASTR</name>
<feature type="compositionally biased region" description="Low complexity" evidence="1">
    <location>
        <begin position="19"/>
        <end position="30"/>
    </location>
</feature>
<organism evidence="2 3">
    <name type="scientific">Tanacetum coccineum</name>
    <dbReference type="NCBI Taxonomy" id="301880"/>
    <lineage>
        <taxon>Eukaryota</taxon>
        <taxon>Viridiplantae</taxon>
        <taxon>Streptophyta</taxon>
        <taxon>Embryophyta</taxon>
        <taxon>Tracheophyta</taxon>
        <taxon>Spermatophyta</taxon>
        <taxon>Magnoliopsida</taxon>
        <taxon>eudicotyledons</taxon>
        <taxon>Gunneridae</taxon>
        <taxon>Pentapetalae</taxon>
        <taxon>asterids</taxon>
        <taxon>campanulids</taxon>
        <taxon>Asterales</taxon>
        <taxon>Asteraceae</taxon>
        <taxon>Asteroideae</taxon>
        <taxon>Anthemideae</taxon>
        <taxon>Anthemidinae</taxon>
        <taxon>Tanacetum</taxon>
    </lineage>
</organism>